<dbReference type="EMBL" id="JBHUHO010000005">
    <property type="protein sequence ID" value="MFD2114462.1"/>
    <property type="molecule type" value="Genomic_DNA"/>
</dbReference>
<sequence>MTNSMPKVTLSMIVRNEANRHLRQALTNHRQFIDQAVIIDDGSNDHTVAMCKEVLHDIPLKLICNPHSTFHHEVDLRKQQWQETIATNPEWILNLDADEWFENNDGHALKLFLQSTSSDAIYFRLFDMWNNTHYRDDHYWRAHHLYRPFLVRYKPNIDYIWKESDQHSGRFPLSISDFPYHLHQLRIQHFGWAREADRQTKFQRYMELDGDGKDGWLEQYHSILDATPNLIPFD</sequence>
<dbReference type="InterPro" id="IPR029044">
    <property type="entry name" value="Nucleotide-diphossugar_trans"/>
</dbReference>
<accession>A0ABW4YFK5</accession>
<dbReference type="PANTHER" id="PTHR43630:SF2">
    <property type="entry name" value="GLYCOSYLTRANSFERASE"/>
    <property type="match status" value="1"/>
</dbReference>
<keyword evidence="1" id="KW-0328">Glycosyltransferase</keyword>
<gene>
    <name evidence="1" type="ORF">ACFSJH_01665</name>
</gene>
<dbReference type="Pfam" id="PF13704">
    <property type="entry name" value="Glyco_tranf_2_4"/>
    <property type="match status" value="1"/>
</dbReference>
<keyword evidence="1" id="KW-0808">Transferase</keyword>
<dbReference type="Gene3D" id="3.90.550.10">
    <property type="entry name" value="Spore Coat Polysaccharide Biosynthesis Protein SpsA, Chain A"/>
    <property type="match status" value="1"/>
</dbReference>
<dbReference type="Proteomes" id="UP001597362">
    <property type="component" value="Unassembled WGS sequence"/>
</dbReference>
<evidence type="ECO:0000313" key="2">
    <source>
        <dbReference type="Proteomes" id="UP001597362"/>
    </source>
</evidence>
<protein>
    <submittedName>
        <fullName evidence="1">Glycosyltransferase</fullName>
        <ecNumber evidence="1">2.4.-.-</ecNumber>
    </submittedName>
</protein>
<name>A0ABW4YFK5_9BACL</name>
<organism evidence="1 2">
    <name type="scientific">Paenibacillus yanchengensis</name>
    <dbReference type="NCBI Taxonomy" id="2035833"/>
    <lineage>
        <taxon>Bacteria</taxon>
        <taxon>Bacillati</taxon>
        <taxon>Bacillota</taxon>
        <taxon>Bacilli</taxon>
        <taxon>Bacillales</taxon>
        <taxon>Paenibacillaceae</taxon>
        <taxon>Paenibacillus</taxon>
    </lineage>
</organism>
<comment type="caution">
    <text evidence="1">The sequence shown here is derived from an EMBL/GenBank/DDBJ whole genome shotgun (WGS) entry which is preliminary data.</text>
</comment>
<dbReference type="PANTHER" id="PTHR43630">
    <property type="entry name" value="POLY-BETA-1,6-N-ACETYL-D-GLUCOSAMINE SYNTHASE"/>
    <property type="match status" value="1"/>
</dbReference>
<dbReference type="SUPFAM" id="SSF53448">
    <property type="entry name" value="Nucleotide-diphospho-sugar transferases"/>
    <property type="match status" value="1"/>
</dbReference>
<dbReference type="RefSeq" id="WP_377769442.1">
    <property type="nucleotide sequence ID" value="NZ_JBHUHO010000005.1"/>
</dbReference>
<reference evidence="2" key="1">
    <citation type="journal article" date="2019" name="Int. J. Syst. Evol. Microbiol.">
        <title>The Global Catalogue of Microorganisms (GCM) 10K type strain sequencing project: providing services to taxonomists for standard genome sequencing and annotation.</title>
        <authorList>
            <consortium name="The Broad Institute Genomics Platform"/>
            <consortium name="The Broad Institute Genome Sequencing Center for Infectious Disease"/>
            <person name="Wu L."/>
            <person name="Ma J."/>
        </authorList>
    </citation>
    <scope>NUCLEOTIDE SEQUENCE [LARGE SCALE GENOMIC DNA]</scope>
    <source>
        <strain evidence="2">GH52</strain>
    </source>
</reference>
<keyword evidence="2" id="KW-1185">Reference proteome</keyword>
<evidence type="ECO:0000313" key="1">
    <source>
        <dbReference type="EMBL" id="MFD2114462.1"/>
    </source>
</evidence>
<dbReference type="EC" id="2.4.-.-" evidence="1"/>
<dbReference type="GO" id="GO:0016757">
    <property type="term" value="F:glycosyltransferase activity"/>
    <property type="evidence" value="ECO:0007669"/>
    <property type="project" value="UniProtKB-KW"/>
</dbReference>
<proteinExistence type="predicted"/>